<feature type="region of interest" description="Disordered" evidence="8">
    <location>
        <begin position="310"/>
        <end position="341"/>
    </location>
</feature>
<keyword evidence="2" id="KW-0812">Transmembrane</keyword>
<dbReference type="PANTHER" id="PTHR11920:SF501">
    <property type="entry name" value="GUANYLATE CYCLASE 32E"/>
    <property type="match status" value="1"/>
</dbReference>
<comment type="subcellular location">
    <subcellularLocation>
        <location evidence="1">Membrane</location>
    </subcellularLocation>
</comment>
<dbReference type="GO" id="GO:0005886">
    <property type="term" value="C:plasma membrane"/>
    <property type="evidence" value="ECO:0007669"/>
    <property type="project" value="TreeGrafter"/>
</dbReference>
<name>A0A7R9LAH1_9ACAR</name>
<evidence type="ECO:0000259" key="9">
    <source>
        <dbReference type="PROSITE" id="PS50125"/>
    </source>
</evidence>
<protein>
    <recommendedName>
        <fullName evidence="9">Guanylate cyclase domain-containing protein</fullName>
    </recommendedName>
</protein>
<sequence length="415" mass="46397">MPRYCLFGDTVNTASRMESNGEALKIHISSECRDYLVKLGGYLIEERGLVPMKGKGQVRTYWLLSHTQGQMHRRESAPDDFLQVPNYVIYSSNETNKKRNAVTGGGFLPRKGSLIGFKGNKGGDGSNLHLSTTRLPAFSRLKGLASNGSLRTASANSPKLMKKTFPFLRQSKLVLKDQMCDNTNDIINISSNESQIHSKPPLKTSTTFYIKSTECLNENNVQFITDTNHKDINYMTDSKHELSIPLLANHHNNHHNHNHINGTNQLPIADHNISVDIGSCDRKESRVPLLSSLSKLNNIVISKKWNSCSQLDSNRKTGKRSVTERRGHNSSDNSTNGAISGQKFDMSVKDWSKISLIDCNHLSGAEEDTTDFAIDKTVQNKSRNSNEDVLKRRPSNCQLIFKSMNDCELKVESSV</sequence>
<proteinExistence type="predicted"/>
<dbReference type="InterPro" id="IPR050401">
    <property type="entry name" value="Cyclic_nucleotide_synthase"/>
</dbReference>
<feature type="domain" description="Guanylate cyclase" evidence="9">
    <location>
        <begin position="1"/>
        <end position="18"/>
    </location>
</feature>
<evidence type="ECO:0000256" key="5">
    <source>
        <dbReference type="ARBA" id="ARBA00023136"/>
    </source>
</evidence>
<organism evidence="10">
    <name type="scientific">Medioppia subpectinata</name>
    <dbReference type="NCBI Taxonomy" id="1979941"/>
    <lineage>
        <taxon>Eukaryota</taxon>
        <taxon>Metazoa</taxon>
        <taxon>Ecdysozoa</taxon>
        <taxon>Arthropoda</taxon>
        <taxon>Chelicerata</taxon>
        <taxon>Arachnida</taxon>
        <taxon>Acari</taxon>
        <taxon>Acariformes</taxon>
        <taxon>Sarcoptiformes</taxon>
        <taxon>Oribatida</taxon>
        <taxon>Brachypylina</taxon>
        <taxon>Oppioidea</taxon>
        <taxon>Oppiidae</taxon>
        <taxon>Medioppia</taxon>
    </lineage>
</organism>
<dbReference type="InterPro" id="IPR001054">
    <property type="entry name" value="A/G_cyclase"/>
</dbReference>
<keyword evidence="7" id="KW-0456">Lyase</keyword>
<keyword evidence="5" id="KW-0472">Membrane</keyword>
<dbReference type="EMBL" id="CAJPIZ010018978">
    <property type="protein sequence ID" value="CAG2116763.1"/>
    <property type="molecule type" value="Genomic_DNA"/>
</dbReference>
<reference evidence="10" key="1">
    <citation type="submission" date="2020-11" db="EMBL/GenBank/DDBJ databases">
        <authorList>
            <person name="Tran Van P."/>
        </authorList>
    </citation>
    <scope>NUCLEOTIDE SEQUENCE</scope>
</reference>
<evidence type="ECO:0000256" key="8">
    <source>
        <dbReference type="SAM" id="MobiDB-lite"/>
    </source>
</evidence>
<dbReference type="CDD" id="cd07302">
    <property type="entry name" value="CHD"/>
    <property type="match status" value="1"/>
</dbReference>
<keyword evidence="11" id="KW-1185">Reference proteome</keyword>
<dbReference type="GO" id="GO:0007168">
    <property type="term" value="P:receptor guanylyl cyclase signaling pathway"/>
    <property type="evidence" value="ECO:0007669"/>
    <property type="project" value="TreeGrafter"/>
</dbReference>
<dbReference type="SUPFAM" id="SSF55073">
    <property type="entry name" value="Nucleotide cyclase"/>
    <property type="match status" value="1"/>
</dbReference>
<evidence type="ECO:0000256" key="4">
    <source>
        <dbReference type="ARBA" id="ARBA00022989"/>
    </source>
</evidence>
<feature type="compositionally biased region" description="Polar residues" evidence="8">
    <location>
        <begin position="330"/>
        <end position="339"/>
    </location>
</feature>
<dbReference type="GO" id="GO:0004016">
    <property type="term" value="F:adenylate cyclase activity"/>
    <property type="evidence" value="ECO:0007669"/>
    <property type="project" value="TreeGrafter"/>
</dbReference>
<evidence type="ECO:0000313" key="10">
    <source>
        <dbReference type="EMBL" id="CAD7636717.1"/>
    </source>
</evidence>
<dbReference type="Pfam" id="PF00211">
    <property type="entry name" value="Guanylate_cyc"/>
    <property type="match status" value="1"/>
</dbReference>
<dbReference type="GO" id="GO:0035556">
    <property type="term" value="P:intracellular signal transduction"/>
    <property type="evidence" value="ECO:0007669"/>
    <property type="project" value="InterPro"/>
</dbReference>
<evidence type="ECO:0000313" key="11">
    <source>
        <dbReference type="Proteomes" id="UP000759131"/>
    </source>
</evidence>
<keyword evidence="4" id="KW-1133">Transmembrane helix</keyword>
<dbReference type="OrthoDB" id="60033at2759"/>
<dbReference type="GO" id="GO:0000166">
    <property type="term" value="F:nucleotide binding"/>
    <property type="evidence" value="ECO:0007669"/>
    <property type="project" value="UniProtKB-KW"/>
</dbReference>
<dbReference type="PANTHER" id="PTHR11920">
    <property type="entry name" value="GUANYLYL CYCLASE"/>
    <property type="match status" value="1"/>
</dbReference>
<dbReference type="Gene3D" id="3.30.70.1230">
    <property type="entry name" value="Nucleotide cyclase"/>
    <property type="match status" value="1"/>
</dbReference>
<dbReference type="AlphaFoldDB" id="A0A7R9LAH1"/>
<evidence type="ECO:0000256" key="7">
    <source>
        <dbReference type="ARBA" id="ARBA00023239"/>
    </source>
</evidence>
<gene>
    <name evidence="10" type="ORF">OSB1V03_LOCUS16720</name>
</gene>
<dbReference type="InterPro" id="IPR029787">
    <property type="entry name" value="Nucleotide_cyclase"/>
</dbReference>
<evidence type="ECO:0000256" key="6">
    <source>
        <dbReference type="ARBA" id="ARBA00023180"/>
    </source>
</evidence>
<dbReference type="Proteomes" id="UP000759131">
    <property type="component" value="Unassembled WGS sequence"/>
</dbReference>
<evidence type="ECO:0000256" key="3">
    <source>
        <dbReference type="ARBA" id="ARBA00022741"/>
    </source>
</evidence>
<dbReference type="EMBL" id="OC873553">
    <property type="protein sequence ID" value="CAD7636717.1"/>
    <property type="molecule type" value="Genomic_DNA"/>
</dbReference>
<dbReference type="PROSITE" id="PS50125">
    <property type="entry name" value="GUANYLATE_CYCLASE_2"/>
    <property type="match status" value="1"/>
</dbReference>
<evidence type="ECO:0000256" key="1">
    <source>
        <dbReference type="ARBA" id="ARBA00004370"/>
    </source>
</evidence>
<evidence type="ECO:0000256" key="2">
    <source>
        <dbReference type="ARBA" id="ARBA00022692"/>
    </source>
</evidence>
<accession>A0A7R9LAH1</accession>
<keyword evidence="3" id="KW-0547">Nucleotide-binding</keyword>
<dbReference type="GO" id="GO:0004383">
    <property type="term" value="F:guanylate cyclase activity"/>
    <property type="evidence" value="ECO:0007669"/>
    <property type="project" value="TreeGrafter"/>
</dbReference>
<dbReference type="GO" id="GO:0001653">
    <property type="term" value="F:peptide receptor activity"/>
    <property type="evidence" value="ECO:0007669"/>
    <property type="project" value="TreeGrafter"/>
</dbReference>
<keyword evidence="6" id="KW-0325">Glycoprotein</keyword>